<keyword evidence="2" id="KW-1133">Transmembrane helix</keyword>
<dbReference type="OrthoDB" id="5431298at2759"/>
<feature type="compositionally biased region" description="Low complexity" evidence="1">
    <location>
        <begin position="93"/>
        <end position="109"/>
    </location>
</feature>
<keyword evidence="2" id="KW-0472">Membrane</keyword>
<feature type="region of interest" description="Disordered" evidence="1">
    <location>
        <begin position="262"/>
        <end position="329"/>
    </location>
</feature>
<gene>
    <name evidence="3" type="ORF">BDV25DRAFT_144757</name>
</gene>
<reference evidence="3 4" key="1">
    <citation type="submission" date="2019-04" db="EMBL/GenBank/DDBJ databases">
        <title>Friends and foes A comparative genomics study of 23 Aspergillus species from section Flavi.</title>
        <authorList>
            <consortium name="DOE Joint Genome Institute"/>
            <person name="Kjaerbolling I."/>
            <person name="Vesth T."/>
            <person name="Frisvad J.C."/>
            <person name="Nybo J.L."/>
            <person name="Theobald S."/>
            <person name="Kildgaard S."/>
            <person name="Isbrandt T."/>
            <person name="Kuo A."/>
            <person name="Sato A."/>
            <person name="Lyhne E.K."/>
            <person name="Kogle M.E."/>
            <person name="Wiebenga A."/>
            <person name="Kun R.S."/>
            <person name="Lubbers R.J."/>
            <person name="Makela M.R."/>
            <person name="Barry K."/>
            <person name="Chovatia M."/>
            <person name="Clum A."/>
            <person name="Daum C."/>
            <person name="Haridas S."/>
            <person name="He G."/>
            <person name="LaButti K."/>
            <person name="Lipzen A."/>
            <person name="Mondo S."/>
            <person name="Riley R."/>
            <person name="Salamov A."/>
            <person name="Simmons B.A."/>
            <person name="Magnuson J.K."/>
            <person name="Henrissat B."/>
            <person name="Mortensen U.H."/>
            <person name="Larsen T.O."/>
            <person name="Devries R.P."/>
            <person name="Grigoriev I.V."/>
            <person name="Machida M."/>
            <person name="Baker S.E."/>
            <person name="Andersen M.R."/>
        </authorList>
    </citation>
    <scope>NUCLEOTIDE SEQUENCE [LARGE SCALE GENOMIC DNA]</scope>
    <source>
        <strain evidence="3 4">IBT 18842</strain>
    </source>
</reference>
<feature type="compositionally biased region" description="Low complexity" evidence="1">
    <location>
        <begin position="296"/>
        <end position="314"/>
    </location>
</feature>
<dbReference type="Proteomes" id="UP000325780">
    <property type="component" value="Unassembled WGS sequence"/>
</dbReference>
<keyword evidence="4" id="KW-1185">Reference proteome</keyword>
<proteinExistence type="predicted"/>
<feature type="region of interest" description="Disordered" evidence="1">
    <location>
        <begin position="176"/>
        <end position="222"/>
    </location>
</feature>
<keyword evidence="2" id="KW-0812">Transmembrane</keyword>
<evidence type="ECO:0000313" key="3">
    <source>
        <dbReference type="EMBL" id="KAE8145316.1"/>
    </source>
</evidence>
<accession>A0A5N6TG73</accession>
<feature type="region of interest" description="Disordered" evidence="1">
    <location>
        <begin position="93"/>
        <end position="118"/>
    </location>
</feature>
<evidence type="ECO:0000256" key="1">
    <source>
        <dbReference type="SAM" id="MobiDB-lite"/>
    </source>
</evidence>
<sequence length="413" mass="43099">MLNTDCPSGKEFYTCAQGPYQGCCSSNPCHNNGICPDDDSSSTTSKPTRTTSRSDTLTKLPLPTFVPVTSTGSTAPSTTSVTVLTTITNSASKASSSSSATSAKTSAAGQGAGDSDGKPSVGAIVGGVIGAIVCLILLLLVGLFVYRRRKRYKGKGPSSPTPPSDAAHAEQAIHAPTKQEKTDMGSSILTPTEFSTTGTTPISPSSPTAELDGSHPHHHRNSPLDLVIHESASASELSDTGVYRTRAELAAHSYRELINVPAHQRQPSNQSLSSLPESDASPAELASQSTRELINRQRPQPSTHQSPPTPQGQSQGQGQGQGQEKAQAPTTPCAPIITADGVVLTANFDTSAPDSLAAEARTSHAMSFMDYDASRKSMLQGYGPDSKGAIREEVPDLPKLSSKEKSDPSISRT</sequence>
<feature type="region of interest" description="Disordered" evidence="1">
    <location>
        <begin position="37"/>
        <end position="56"/>
    </location>
</feature>
<dbReference type="Gene3D" id="1.20.5.510">
    <property type="entry name" value="Single helix bin"/>
    <property type="match status" value="1"/>
</dbReference>
<feature type="region of interest" description="Disordered" evidence="1">
    <location>
        <begin position="377"/>
        <end position="413"/>
    </location>
</feature>
<feature type="transmembrane region" description="Helical" evidence="2">
    <location>
        <begin position="123"/>
        <end position="146"/>
    </location>
</feature>
<feature type="region of interest" description="Disordered" evidence="1">
    <location>
        <begin position="152"/>
        <end position="171"/>
    </location>
</feature>
<dbReference type="EMBL" id="ML742359">
    <property type="protein sequence ID" value="KAE8145316.1"/>
    <property type="molecule type" value="Genomic_DNA"/>
</dbReference>
<organism evidence="3 4">
    <name type="scientific">Aspergillus avenaceus</name>
    <dbReference type="NCBI Taxonomy" id="36643"/>
    <lineage>
        <taxon>Eukaryota</taxon>
        <taxon>Fungi</taxon>
        <taxon>Dikarya</taxon>
        <taxon>Ascomycota</taxon>
        <taxon>Pezizomycotina</taxon>
        <taxon>Eurotiomycetes</taxon>
        <taxon>Eurotiomycetidae</taxon>
        <taxon>Eurotiales</taxon>
        <taxon>Aspergillaceae</taxon>
        <taxon>Aspergillus</taxon>
        <taxon>Aspergillus subgen. Circumdati</taxon>
    </lineage>
</organism>
<feature type="compositionally biased region" description="Basic and acidic residues" evidence="1">
    <location>
        <begin position="388"/>
        <end position="407"/>
    </location>
</feature>
<name>A0A5N6TG73_ASPAV</name>
<evidence type="ECO:0000313" key="4">
    <source>
        <dbReference type="Proteomes" id="UP000325780"/>
    </source>
</evidence>
<feature type="compositionally biased region" description="Low complexity" evidence="1">
    <location>
        <begin position="190"/>
        <end position="208"/>
    </location>
</feature>
<dbReference type="AlphaFoldDB" id="A0A5N6TG73"/>
<feature type="compositionally biased region" description="Polar residues" evidence="1">
    <location>
        <begin position="265"/>
        <end position="276"/>
    </location>
</feature>
<evidence type="ECO:0000256" key="2">
    <source>
        <dbReference type="SAM" id="Phobius"/>
    </source>
</evidence>
<protein>
    <submittedName>
        <fullName evidence="3">Uncharacterized protein</fullName>
    </submittedName>
</protein>
<feature type="compositionally biased region" description="Low complexity" evidence="1">
    <location>
        <begin position="41"/>
        <end position="55"/>
    </location>
</feature>